<evidence type="ECO:0000313" key="3">
    <source>
        <dbReference type="Proteomes" id="UP001159427"/>
    </source>
</evidence>
<evidence type="ECO:0000313" key="2">
    <source>
        <dbReference type="EMBL" id="CAH3022517.1"/>
    </source>
</evidence>
<feature type="transmembrane region" description="Helical" evidence="1">
    <location>
        <begin position="856"/>
        <end position="875"/>
    </location>
</feature>
<feature type="transmembrane region" description="Helical" evidence="1">
    <location>
        <begin position="463"/>
        <end position="481"/>
    </location>
</feature>
<sequence length="1043" mass="119217">MGIRILAEVFGDILFRFTRSVTEHYNPEEADFTVEAFGYNPLESTGREWYYQPVDELIYQEYSDREATTGDYLPSNSLNIQVVNACSPDEETDGHQKDDRAMAWKRLRPPALNTVGKSMYIGALISLLAATFLGTQFTLICSGPLYLKTLYRTGCSLRANMTNSSQTPWIITGSWLIATAFLYIWPFTVLLFLFRPYQLVGVKRKLLLVCFVFFCLNGFYRGALEALSRSHYKVPSVSTWFPLYVFFISSLCFQHFLLTRHCCSNSSKKQKVAFFFQIAVPSCLFFIAGQMLYRFIYPVYIAQDKQGKFLTALFAPLFGVLVKVISRICVQRLYNITHPGYSYALLVPLYYGSAVLFRVLQAELQSLQYIAVIGIIHGAAEVIERSTMVFIDHICHVLWKRKSAPWGSFRTPRRERLMADTAIISMLSESTAIVSVNGFIYLYKFSCLQDNSLLGVLQSFAKYTSVQLVIEWFFTSVSLAIETRYQNLAVMAVWRRRWKRHFLLAGVNVVPLAVYISGNLRGLAKVVGQILFSFTRGVTEHYNPAEPEFTAEAFGYSPLESTGREWYYQPVDELIYQEYSDREATTWDCLGSSGLDIKVINACLPDEVTDEHQEDDRAMAWKRLRPSALCTVGKSMCIGALISVLAATVMGTLYTLICYARFKSLYLSCHHSHNSTSVQMQWKITISGVIGCGFFYIWPFTFLLLLFRPFQLIGIKRKLFLVSFLCYCLDSLYRVACRALTLSHVSISSFLTWFPLNAIFIIGICLEMYVVANHFCPRSRTKSKLTLFFQMIVPVFLTFFIGQIGQYFIYPAYADPKNNNQDKLFIALFLPLIVPILKVIARVCVQRLYNISHPGYSYVLLGPLFYGSAVIFRALQADLDTLEYMAILGIIHGAAEVIERSTMVFIDHICHMLWKRKSAPWGSFRTPRRERLMADIAIMSMLSESTAIVSVNGFIYLHKFLCLQDNSLFEVLQLFAKCTSVQLVIEWFFTSVSLAIETRYQNLAVMAVLRRRWKRHILVAIVNVIPLAVYTSEDLLRLVSGQF</sequence>
<keyword evidence="3" id="KW-1185">Reference proteome</keyword>
<feature type="transmembrane region" description="Helical" evidence="1">
    <location>
        <begin position="206"/>
        <end position="223"/>
    </location>
</feature>
<proteinExistence type="predicted"/>
<organism evidence="2 3">
    <name type="scientific">Porites evermanni</name>
    <dbReference type="NCBI Taxonomy" id="104178"/>
    <lineage>
        <taxon>Eukaryota</taxon>
        <taxon>Metazoa</taxon>
        <taxon>Cnidaria</taxon>
        <taxon>Anthozoa</taxon>
        <taxon>Hexacorallia</taxon>
        <taxon>Scleractinia</taxon>
        <taxon>Fungiina</taxon>
        <taxon>Poritidae</taxon>
        <taxon>Porites</taxon>
    </lineage>
</organism>
<feature type="transmembrane region" description="Helical" evidence="1">
    <location>
        <begin position="787"/>
        <end position="809"/>
    </location>
</feature>
<keyword evidence="1" id="KW-1133">Transmembrane helix</keyword>
<keyword evidence="1" id="KW-0812">Transmembrane</keyword>
<feature type="transmembrane region" description="Helical" evidence="1">
    <location>
        <begin position="167"/>
        <end position="194"/>
    </location>
</feature>
<feature type="transmembrane region" description="Helical" evidence="1">
    <location>
        <begin position="824"/>
        <end position="844"/>
    </location>
</feature>
<feature type="transmembrane region" description="Helical" evidence="1">
    <location>
        <begin position="682"/>
        <end position="707"/>
    </location>
</feature>
<feature type="transmembrane region" description="Helical" evidence="1">
    <location>
        <begin position="272"/>
        <end position="297"/>
    </location>
</feature>
<evidence type="ECO:0000256" key="1">
    <source>
        <dbReference type="SAM" id="Phobius"/>
    </source>
</evidence>
<feature type="transmembrane region" description="Helical" evidence="1">
    <location>
        <begin position="366"/>
        <end position="383"/>
    </location>
</feature>
<name>A0ABN8LZI8_9CNID</name>
<dbReference type="Proteomes" id="UP001159427">
    <property type="component" value="Unassembled WGS sequence"/>
</dbReference>
<feature type="transmembrane region" description="Helical" evidence="1">
    <location>
        <begin position="341"/>
        <end position="360"/>
    </location>
</feature>
<accession>A0ABN8LZI8</accession>
<dbReference type="EMBL" id="CALNXI010000223">
    <property type="protein sequence ID" value="CAH3022517.1"/>
    <property type="molecule type" value="Genomic_DNA"/>
</dbReference>
<feature type="transmembrane region" description="Helical" evidence="1">
    <location>
        <begin position="120"/>
        <end position="147"/>
    </location>
</feature>
<feature type="transmembrane region" description="Helical" evidence="1">
    <location>
        <begin position="756"/>
        <end position="775"/>
    </location>
</feature>
<gene>
    <name evidence="2" type="ORF">PEVE_00015862</name>
</gene>
<feature type="transmembrane region" description="Helical" evidence="1">
    <location>
        <begin position="422"/>
        <end position="443"/>
    </location>
</feature>
<protein>
    <submittedName>
        <fullName evidence="2">Uncharacterized protein</fullName>
    </submittedName>
</protein>
<feature type="transmembrane region" description="Helical" evidence="1">
    <location>
        <begin position="309"/>
        <end position="329"/>
    </location>
</feature>
<keyword evidence="1" id="KW-0472">Membrane</keyword>
<comment type="caution">
    <text evidence="2">The sequence shown here is derived from an EMBL/GenBank/DDBJ whole genome shotgun (WGS) entry which is preliminary data.</text>
</comment>
<reference evidence="2 3" key="1">
    <citation type="submission" date="2022-05" db="EMBL/GenBank/DDBJ databases">
        <authorList>
            <consortium name="Genoscope - CEA"/>
            <person name="William W."/>
        </authorList>
    </citation>
    <scope>NUCLEOTIDE SEQUENCE [LARGE SCALE GENOMIC DNA]</scope>
</reference>
<feature type="transmembrane region" description="Helical" evidence="1">
    <location>
        <begin position="243"/>
        <end position="260"/>
    </location>
</feature>
<feature type="transmembrane region" description="Helical" evidence="1">
    <location>
        <begin position="637"/>
        <end position="662"/>
    </location>
</feature>